<evidence type="ECO:0000313" key="6">
    <source>
        <dbReference type="EMBL" id="PRX53850.1"/>
    </source>
</evidence>
<evidence type="ECO:0000256" key="5">
    <source>
        <dbReference type="RuleBase" id="RU363041"/>
    </source>
</evidence>
<evidence type="ECO:0000256" key="3">
    <source>
        <dbReference type="ARBA" id="ARBA00022989"/>
    </source>
</evidence>
<keyword evidence="4 5" id="KW-0472">Membrane</keyword>
<feature type="transmembrane region" description="Helical" evidence="5">
    <location>
        <begin position="223"/>
        <end position="245"/>
    </location>
</feature>
<dbReference type="InterPro" id="IPR002781">
    <property type="entry name" value="TM_pro_TauE-like"/>
</dbReference>
<dbReference type="GO" id="GO:0005886">
    <property type="term" value="C:plasma membrane"/>
    <property type="evidence" value="ECO:0007669"/>
    <property type="project" value="UniProtKB-SubCell"/>
</dbReference>
<comment type="caution">
    <text evidence="6">The sequence shown here is derived from an EMBL/GenBank/DDBJ whole genome shotgun (WGS) entry which is preliminary data.</text>
</comment>
<dbReference type="EMBL" id="PVYX01000002">
    <property type="protein sequence ID" value="PRX53850.1"/>
    <property type="molecule type" value="Genomic_DNA"/>
</dbReference>
<organism evidence="6 7">
    <name type="scientific">Flagellimonas meridianipacifica</name>
    <dbReference type="NCBI Taxonomy" id="1080225"/>
    <lineage>
        <taxon>Bacteria</taxon>
        <taxon>Pseudomonadati</taxon>
        <taxon>Bacteroidota</taxon>
        <taxon>Flavobacteriia</taxon>
        <taxon>Flavobacteriales</taxon>
        <taxon>Flavobacteriaceae</taxon>
        <taxon>Flagellimonas</taxon>
    </lineage>
</organism>
<dbReference type="Proteomes" id="UP000237640">
    <property type="component" value="Unassembled WGS sequence"/>
</dbReference>
<feature type="transmembrane region" description="Helical" evidence="5">
    <location>
        <begin position="110"/>
        <end position="129"/>
    </location>
</feature>
<evidence type="ECO:0000313" key="7">
    <source>
        <dbReference type="Proteomes" id="UP000237640"/>
    </source>
</evidence>
<evidence type="ECO:0000256" key="2">
    <source>
        <dbReference type="ARBA" id="ARBA00022692"/>
    </source>
</evidence>
<dbReference type="AlphaFoldDB" id="A0A2T0M8P3"/>
<evidence type="ECO:0000256" key="1">
    <source>
        <dbReference type="ARBA" id="ARBA00004141"/>
    </source>
</evidence>
<reference evidence="6 7" key="1">
    <citation type="submission" date="2018-03" db="EMBL/GenBank/DDBJ databases">
        <title>Genomic Encyclopedia of Archaeal and Bacterial Type Strains, Phase II (KMG-II): from individual species to whole genera.</title>
        <authorList>
            <person name="Goeker M."/>
        </authorList>
    </citation>
    <scope>NUCLEOTIDE SEQUENCE [LARGE SCALE GENOMIC DNA]</scope>
    <source>
        <strain evidence="6 7">DSM 25027</strain>
    </source>
</reference>
<keyword evidence="2 5" id="KW-0812">Transmembrane</keyword>
<dbReference type="Pfam" id="PF01925">
    <property type="entry name" value="TauE"/>
    <property type="match status" value="1"/>
</dbReference>
<sequence>MSLELLLLLVLLGMATGFYSGLLGTGGNVILIPAFDMLFMKYAIESQEAVKFIIAHSLAITVFNGLFVSYRQLRIRNFHYKETLWIGVPAALVGFCLSEVVKNAQWYNKLYFDILFAFLVLLVSIRFLFYRNIGSESYEKTKSSKPKSAFAAVGILTGATTAMSGFGGGIIVIPALADLFKMAIRKASSISIGVITLLATAVSLSYLNVFSTTVIDVILPNQFGYISLSLVAPISLGILFGAPLGVKVAQKASANSLRIVFGMVMGALCLKMVFGLL</sequence>
<accession>A0A2T0M8P3</accession>
<dbReference type="OrthoDB" id="457670at2"/>
<feature type="transmembrane region" description="Helical" evidence="5">
    <location>
        <begin position="257"/>
        <end position="276"/>
    </location>
</feature>
<keyword evidence="7" id="KW-1185">Reference proteome</keyword>
<protein>
    <recommendedName>
        <fullName evidence="5">Probable membrane transporter protein</fullName>
    </recommendedName>
</protein>
<comment type="subcellular location">
    <subcellularLocation>
        <location evidence="5">Cell membrane</location>
        <topology evidence="5">Multi-pass membrane protein</topology>
    </subcellularLocation>
    <subcellularLocation>
        <location evidence="1">Membrane</location>
        <topology evidence="1">Multi-pass membrane protein</topology>
    </subcellularLocation>
</comment>
<gene>
    <name evidence="6" type="ORF">CLV81_2238</name>
</gene>
<comment type="similarity">
    <text evidence="5">Belongs to the 4-toluene sulfonate uptake permease (TSUP) (TC 2.A.102) family.</text>
</comment>
<feature type="transmembrane region" description="Helical" evidence="5">
    <location>
        <begin position="52"/>
        <end position="71"/>
    </location>
</feature>
<dbReference type="InterPro" id="IPR051598">
    <property type="entry name" value="TSUP/Inactive_protease-like"/>
</dbReference>
<feature type="transmembrane region" description="Helical" evidence="5">
    <location>
        <begin position="149"/>
        <end position="177"/>
    </location>
</feature>
<evidence type="ECO:0000256" key="4">
    <source>
        <dbReference type="ARBA" id="ARBA00023136"/>
    </source>
</evidence>
<feature type="transmembrane region" description="Helical" evidence="5">
    <location>
        <begin position="189"/>
        <end position="211"/>
    </location>
</feature>
<feature type="transmembrane region" description="Helical" evidence="5">
    <location>
        <begin position="83"/>
        <end position="101"/>
    </location>
</feature>
<dbReference type="PANTHER" id="PTHR43701:SF2">
    <property type="entry name" value="MEMBRANE TRANSPORTER PROTEIN YJNA-RELATED"/>
    <property type="match status" value="1"/>
</dbReference>
<proteinExistence type="inferred from homology"/>
<name>A0A2T0M8P3_9FLAO</name>
<keyword evidence="3 5" id="KW-1133">Transmembrane helix</keyword>
<dbReference type="RefSeq" id="WP_106145185.1">
    <property type="nucleotide sequence ID" value="NZ_PVYX01000002.1"/>
</dbReference>
<keyword evidence="5" id="KW-1003">Cell membrane</keyword>
<dbReference type="PANTHER" id="PTHR43701">
    <property type="entry name" value="MEMBRANE TRANSPORTER PROTEIN MJ0441-RELATED"/>
    <property type="match status" value="1"/>
</dbReference>
<feature type="transmembrane region" description="Helical" evidence="5">
    <location>
        <begin position="6"/>
        <end position="31"/>
    </location>
</feature>